<protein>
    <submittedName>
        <fullName evidence="1">Uncharacterized protein</fullName>
    </submittedName>
</protein>
<name>A0A7S9PZJ1_9SPHI</name>
<dbReference type="SUPFAM" id="SSF110296">
    <property type="entry name" value="Oligoxyloglucan reducing end-specific cellobiohydrolase"/>
    <property type="match status" value="1"/>
</dbReference>
<sequence length="243" mass="27137">MRLLTTIALMMVLSSCSKTETLAVDPVFSDPNWIRIEIADGKEAHAVYGSIDDTLLVSTLYAIHQTTDNAKTWNLTKKDHQAIFGFLAKADTVFALYAHLPKSQSNQALASYSDYFTLDNGSTWKNADQFKVSKQRSQAYGLVRPNNQVTLRIKENLEPINGSPNASIVLKSDVEIVKNGTSDLLDLPFNNQITNLYLDKKGRLYVSATCSIHDKISGKYLDYEKSQPAIVYISKRPILDVIN</sequence>
<proteinExistence type="predicted"/>
<gene>
    <name evidence="1" type="ORF">IZT61_01530</name>
</gene>
<dbReference type="EMBL" id="CP064939">
    <property type="protein sequence ID" value="QPH39995.1"/>
    <property type="molecule type" value="Genomic_DNA"/>
</dbReference>
<keyword evidence="2" id="KW-1185">Reference proteome</keyword>
<dbReference type="PROSITE" id="PS51257">
    <property type="entry name" value="PROKAR_LIPOPROTEIN"/>
    <property type="match status" value="1"/>
</dbReference>
<dbReference type="Proteomes" id="UP000594759">
    <property type="component" value="Chromosome"/>
</dbReference>
<organism evidence="1 2">
    <name type="scientific">Pedobacter endophyticus</name>
    <dbReference type="NCBI Taxonomy" id="2789740"/>
    <lineage>
        <taxon>Bacteria</taxon>
        <taxon>Pseudomonadati</taxon>
        <taxon>Bacteroidota</taxon>
        <taxon>Sphingobacteriia</taxon>
        <taxon>Sphingobacteriales</taxon>
        <taxon>Sphingobacteriaceae</taxon>
        <taxon>Pedobacter</taxon>
    </lineage>
</organism>
<dbReference type="RefSeq" id="WP_196099453.1">
    <property type="nucleotide sequence ID" value="NZ_CP064939.1"/>
</dbReference>
<reference evidence="1 2" key="1">
    <citation type="submission" date="2020-11" db="EMBL/GenBank/DDBJ databases">
        <title>Pedobacter endophytica, an endophytic bacteria isolated form Carex pumila.</title>
        <authorList>
            <person name="Peng Y."/>
            <person name="Jiang L."/>
            <person name="Lee J."/>
        </authorList>
    </citation>
    <scope>NUCLEOTIDE SEQUENCE [LARGE SCALE GENOMIC DNA]</scope>
    <source>
        <strain evidence="1 2">JBR3-12</strain>
    </source>
</reference>
<evidence type="ECO:0000313" key="2">
    <source>
        <dbReference type="Proteomes" id="UP000594759"/>
    </source>
</evidence>
<dbReference type="AlphaFoldDB" id="A0A7S9PZJ1"/>
<dbReference type="KEGG" id="pex:IZT61_01530"/>
<accession>A0A7S9PZJ1</accession>
<evidence type="ECO:0000313" key="1">
    <source>
        <dbReference type="EMBL" id="QPH39995.1"/>
    </source>
</evidence>